<dbReference type="Pfam" id="PF09360">
    <property type="entry name" value="zf-CDGSH"/>
    <property type="match status" value="2"/>
</dbReference>
<accession>A0ABM7Y6R1</accession>
<evidence type="ECO:0000256" key="1">
    <source>
        <dbReference type="ARBA" id="ARBA00022714"/>
    </source>
</evidence>
<keyword evidence="2" id="KW-0479">Metal-binding</keyword>
<keyword evidence="1" id="KW-0001">2Fe-2S</keyword>
<dbReference type="Gene3D" id="3.40.5.90">
    <property type="entry name" value="CDGSH iron-sulfur domain, mitoNEET-type"/>
    <property type="match status" value="2"/>
</dbReference>
<organism evidence="7 8">
    <name type="scientific">Roseomonas fluvialis</name>
    <dbReference type="NCBI Taxonomy" id="1750527"/>
    <lineage>
        <taxon>Bacteria</taxon>
        <taxon>Pseudomonadati</taxon>
        <taxon>Pseudomonadota</taxon>
        <taxon>Alphaproteobacteria</taxon>
        <taxon>Acetobacterales</taxon>
        <taxon>Roseomonadaceae</taxon>
        <taxon>Roseomonas</taxon>
    </lineage>
</organism>
<keyword evidence="3" id="KW-0408">Iron</keyword>
<dbReference type="SMART" id="SM00704">
    <property type="entry name" value="ZnF_CDGSH"/>
    <property type="match status" value="2"/>
</dbReference>
<evidence type="ECO:0000259" key="6">
    <source>
        <dbReference type="SMART" id="SM00704"/>
    </source>
</evidence>
<feature type="domain" description="Iron-binding zinc finger CDGSH type" evidence="6">
    <location>
        <begin position="14"/>
        <end position="58"/>
    </location>
</feature>
<evidence type="ECO:0000256" key="2">
    <source>
        <dbReference type="ARBA" id="ARBA00022723"/>
    </source>
</evidence>
<protein>
    <recommendedName>
        <fullName evidence="6">Iron-binding zinc finger CDGSH type domain-containing protein</fullName>
    </recommendedName>
</protein>
<evidence type="ECO:0000256" key="5">
    <source>
        <dbReference type="SAM" id="MobiDB-lite"/>
    </source>
</evidence>
<dbReference type="InterPro" id="IPR042216">
    <property type="entry name" value="MitoNEET_CISD"/>
</dbReference>
<keyword evidence="4" id="KW-0411">Iron-sulfur</keyword>
<feature type="domain" description="Iron-binding zinc finger CDGSH type" evidence="6">
    <location>
        <begin position="91"/>
        <end position="134"/>
    </location>
</feature>
<evidence type="ECO:0000256" key="3">
    <source>
        <dbReference type="ARBA" id="ARBA00023004"/>
    </source>
</evidence>
<sequence>MADDAPATARVLANGPLELKGEILLNGAPVGAEAWLCRCGASADKPWCDGSHTAAPCTLTGDPALREGRELPPAGAPLNLEPQPNGSVKATGPLLILNDAGAVTDRVTQAFLCRCGQSARQPYCDGSHKRAGFVAP</sequence>
<dbReference type="Proteomes" id="UP000831327">
    <property type="component" value="Chromosome"/>
</dbReference>
<name>A0ABM7Y6R1_9PROT</name>
<reference evidence="7 8" key="1">
    <citation type="journal article" date="2016" name="Microbes Environ.">
        <title>Phylogenetically diverse aerobic anoxygenic phototrophic bacteria isolated from epilithic biofilms in Tama river, Japan.</title>
        <authorList>
            <person name="Hirose S."/>
            <person name="Matsuura K."/>
            <person name="Haruta S."/>
        </authorList>
    </citation>
    <scope>NUCLEOTIDE SEQUENCE [LARGE SCALE GENOMIC DNA]</scope>
    <source>
        <strain evidence="7 8">S08</strain>
    </source>
</reference>
<dbReference type="EMBL" id="AP025637">
    <property type="protein sequence ID" value="BDG73674.1"/>
    <property type="molecule type" value="Genomic_DNA"/>
</dbReference>
<dbReference type="InterPro" id="IPR052950">
    <property type="entry name" value="CISD"/>
</dbReference>
<evidence type="ECO:0000313" key="8">
    <source>
        <dbReference type="Proteomes" id="UP000831327"/>
    </source>
</evidence>
<evidence type="ECO:0000256" key="4">
    <source>
        <dbReference type="ARBA" id="ARBA00023014"/>
    </source>
</evidence>
<dbReference type="PANTHER" id="PTHR46491:SF3">
    <property type="entry name" value="CDGSH IRON-SULFUR DOMAIN-CONTAINING PROTEIN 3, MITOCHONDRIAL"/>
    <property type="match status" value="1"/>
</dbReference>
<feature type="region of interest" description="Disordered" evidence="5">
    <location>
        <begin position="69"/>
        <end position="90"/>
    </location>
</feature>
<keyword evidence="8" id="KW-1185">Reference proteome</keyword>
<dbReference type="PANTHER" id="PTHR46491">
    <property type="entry name" value="CDGSH IRON SULFUR DOMAIN PROTEIN HOMOLOG"/>
    <property type="match status" value="1"/>
</dbReference>
<gene>
    <name evidence="7" type="ORF">Rmf_36030</name>
</gene>
<evidence type="ECO:0000313" key="7">
    <source>
        <dbReference type="EMBL" id="BDG73674.1"/>
    </source>
</evidence>
<dbReference type="RefSeq" id="WP_244407889.1">
    <property type="nucleotide sequence ID" value="NZ_AP025637.1"/>
</dbReference>
<dbReference type="InterPro" id="IPR018967">
    <property type="entry name" value="FeS-contain_CDGSH-typ"/>
</dbReference>
<proteinExistence type="predicted"/>